<dbReference type="Proteomes" id="UP001054945">
    <property type="component" value="Unassembled WGS sequence"/>
</dbReference>
<keyword evidence="3" id="KW-1185">Reference proteome</keyword>
<evidence type="ECO:0000313" key="2">
    <source>
        <dbReference type="EMBL" id="GIX69779.1"/>
    </source>
</evidence>
<feature type="region of interest" description="Disordered" evidence="1">
    <location>
        <begin position="1"/>
        <end position="60"/>
    </location>
</feature>
<dbReference type="AlphaFoldDB" id="A0AAV4MG39"/>
<organism evidence="2 3">
    <name type="scientific">Caerostris extrusa</name>
    <name type="common">Bark spider</name>
    <name type="synonym">Caerostris bankana</name>
    <dbReference type="NCBI Taxonomy" id="172846"/>
    <lineage>
        <taxon>Eukaryota</taxon>
        <taxon>Metazoa</taxon>
        <taxon>Ecdysozoa</taxon>
        <taxon>Arthropoda</taxon>
        <taxon>Chelicerata</taxon>
        <taxon>Arachnida</taxon>
        <taxon>Araneae</taxon>
        <taxon>Araneomorphae</taxon>
        <taxon>Entelegynae</taxon>
        <taxon>Araneoidea</taxon>
        <taxon>Araneidae</taxon>
        <taxon>Caerostris</taxon>
    </lineage>
</organism>
<feature type="compositionally biased region" description="Polar residues" evidence="1">
    <location>
        <begin position="13"/>
        <end position="30"/>
    </location>
</feature>
<evidence type="ECO:0000313" key="3">
    <source>
        <dbReference type="Proteomes" id="UP001054945"/>
    </source>
</evidence>
<name>A0AAV4MG39_CAEEX</name>
<sequence length="105" mass="11475">MTKTKSKIPRKTPLNSTLYQHPSPISQQQKIEAPPAIRGGKKLFCGKGNTPGSRGGPRGMTFESHIYEPIIFALVLDVEITLGRPPGRQPRLHGIKGYTSVLALD</sequence>
<reference evidence="2 3" key="1">
    <citation type="submission" date="2021-06" db="EMBL/GenBank/DDBJ databases">
        <title>Caerostris extrusa draft genome.</title>
        <authorList>
            <person name="Kono N."/>
            <person name="Arakawa K."/>
        </authorList>
    </citation>
    <scope>NUCLEOTIDE SEQUENCE [LARGE SCALE GENOMIC DNA]</scope>
</reference>
<accession>A0AAV4MG39</accession>
<dbReference type="EMBL" id="BPLR01002083">
    <property type="protein sequence ID" value="GIX69779.1"/>
    <property type="molecule type" value="Genomic_DNA"/>
</dbReference>
<feature type="compositionally biased region" description="Basic residues" evidence="1">
    <location>
        <begin position="1"/>
        <end position="10"/>
    </location>
</feature>
<proteinExistence type="predicted"/>
<evidence type="ECO:0000256" key="1">
    <source>
        <dbReference type="SAM" id="MobiDB-lite"/>
    </source>
</evidence>
<protein>
    <submittedName>
        <fullName evidence="2">Uncharacterized protein</fullName>
    </submittedName>
</protein>
<comment type="caution">
    <text evidence="2">The sequence shown here is derived from an EMBL/GenBank/DDBJ whole genome shotgun (WGS) entry which is preliminary data.</text>
</comment>
<gene>
    <name evidence="2" type="ORF">CEXT_438121</name>
</gene>